<dbReference type="InterPro" id="IPR029058">
    <property type="entry name" value="AB_hydrolase_fold"/>
</dbReference>
<dbReference type="PANTHER" id="PTHR10272:SF0">
    <property type="entry name" value="PLATELET-ACTIVATING FACTOR ACETYLHYDROLASE"/>
    <property type="match status" value="1"/>
</dbReference>
<keyword evidence="2" id="KW-0442">Lipid degradation</keyword>
<accession>A0ABV7D4W0</accession>
<evidence type="ECO:0000256" key="3">
    <source>
        <dbReference type="ARBA" id="ARBA00023098"/>
    </source>
</evidence>
<dbReference type="PANTHER" id="PTHR10272">
    <property type="entry name" value="PLATELET-ACTIVATING FACTOR ACETYLHYDROLASE"/>
    <property type="match status" value="1"/>
</dbReference>
<dbReference type="Proteomes" id="UP001595444">
    <property type="component" value="Unassembled WGS sequence"/>
</dbReference>
<sequence>MFSIRLFSIVFCISGALGTFSARGFEVHEAAAEVPWPQHIGPYATGTRIEDWRHVFEDGSEVRFKMQLWYPASVNTTACKRAPYFQSIENKRIIEKIGKMFGFQSDVLKPLTRLQTNSCQDAPILMGKAFPLVIFSHGYWMYLQQNTALMEMLASSGYLAVSIAHSGDSLPVFLADGTVIDTVPYEGDGASSAEEAFWNGSDHAARTAAYLGFMEAIKDQRITHSLHIWQRDIVAVLDDLESGVSGAFLNDSIDFEKVAFAGMSFGGATSAAACHHELRCKAAINLDGFQYDARLYDTEMRTPFLLMNKDWVLYDADESPQSPDFNASDYFYEPLTMAGNIPDIYRVRVRLTRHIDFTDLALIKDIGATGDIFGDLAGPLTLESVNRAVLAFLDHYVRQKDNGFPEKTLRHYPGLVLRDAGAVARWKASQ</sequence>
<organism evidence="4 5">
    <name type="scientific">Kordiimonas pumila</name>
    <dbReference type="NCBI Taxonomy" id="2161677"/>
    <lineage>
        <taxon>Bacteria</taxon>
        <taxon>Pseudomonadati</taxon>
        <taxon>Pseudomonadota</taxon>
        <taxon>Alphaproteobacteria</taxon>
        <taxon>Kordiimonadales</taxon>
        <taxon>Kordiimonadaceae</taxon>
        <taxon>Kordiimonas</taxon>
    </lineage>
</organism>
<evidence type="ECO:0000313" key="5">
    <source>
        <dbReference type="Proteomes" id="UP001595444"/>
    </source>
</evidence>
<evidence type="ECO:0000256" key="1">
    <source>
        <dbReference type="ARBA" id="ARBA00022801"/>
    </source>
</evidence>
<dbReference type="RefSeq" id="WP_194214591.1">
    <property type="nucleotide sequence ID" value="NZ_CP061205.1"/>
</dbReference>
<comment type="caution">
    <text evidence="4">The sequence shown here is derived from an EMBL/GenBank/DDBJ whole genome shotgun (WGS) entry which is preliminary data.</text>
</comment>
<gene>
    <name evidence="4" type="ORF">ACFOKA_09390</name>
</gene>
<name>A0ABV7D4W0_9PROT</name>
<proteinExistence type="predicted"/>
<dbReference type="Gene3D" id="3.40.50.1820">
    <property type="entry name" value="alpha/beta hydrolase"/>
    <property type="match status" value="1"/>
</dbReference>
<dbReference type="Pfam" id="PF03403">
    <property type="entry name" value="PAF-AH_p_II"/>
    <property type="match status" value="2"/>
</dbReference>
<keyword evidence="1" id="KW-0378">Hydrolase</keyword>
<evidence type="ECO:0008006" key="6">
    <source>
        <dbReference type="Google" id="ProtNLM"/>
    </source>
</evidence>
<dbReference type="SUPFAM" id="SSF53474">
    <property type="entry name" value="alpha/beta-Hydrolases"/>
    <property type="match status" value="1"/>
</dbReference>
<reference evidence="5" key="1">
    <citation type="journal article" date="2019" name="Int. J. Syst. Evol. Microbiol.">
        <title>The Global Catalogue of Microorganisms (GCM) 10K type strain sequencing project: providing services to taxonomists for standard genome sequencing and annotation.</title>
        <authorList>
            <consortium name="The Broad Institute Genomics Platform"/>
            <consortium name="The Broad Institute Genome Sequencing Center for Infectious Disease"/>
            <person name="Wu L."/>
            <person name="Ma J."/>
        </authorList>
    </citation>
    <scope>NUCLEOTIDE SEQUENCE [LARGE SCALE GENOMIC DNA]</scope>
    <source>
        <strain evidence="5">KCTC 62164</strain>
    </source>
</reference>
<keyword evidence="5" id="KW-1185">Reference proteome</keyword>
<evidence type="ECO:0000313" key="4">
    <source>
        <dbReference type="EMBL" id="MFC3052116.1"/>
    </source>
</evidence>
<protein>
    <recommendedName>
        <fullName evidence="6">Platelet-activating factor acetylhydrolase</fullName>
    </recommendedName>
</protein>
<keyword evidence="3" id="KW-0443">Lipid metabolism</keyword>
<dbReference type="EMBL" id="JBHRSL010000009">
    <property type="protein sequence ID" value="MFC3052116.1"/>
    <property type="molecule type" value="Genomic_DNA"/>
</dbReference>
<evidence type="ECO:0000256" key="2">
    <source>
        <dbReference type="ARBA" id="ARBA00022963"/>
    </source>
</evidence>